<sequence>MAISVRVVAFALIMVACERRTNGSRARNYESGPVLTTARLVAICGSRAICHSVPSVPCARKISITPPSLDCTDNGAPGVNGWHTISVSARSPRPAATSDVLRR</sequence>
<name>A0A2M4D5W7_ANODA</name>
<keyword evidence="2" id="KW-0732">Signal</keyword>
<feature type="chain" id="PRO_5014928266" evidence="2">
    <location>
        <begin position="24"/>
        <end position="103"/>
    </location>
</feature>
<feature type="region of interest" description="Disordered" evidence="1">
    <location>
        <begin position="84"/>
        <end position="103"/>
    </location>
</feature>
<organism evidence="3">
    <name type="scientific">Anopheles darlingi</name>
    <name type="common">Mosquito</name>
    <dbReference type="NCBI Taxonomy" id="43151"/>
    <lineage>
        <taxon>Eukaryota</taxon>
        <taxon>Metazoa</taxon>
        <taxon>Ecdysozoa</taxon>
        <taxon>Arthropoda</taxon>
        <taxon>Hexapoda</taxon>
        <taxon>Insecta</taxon>
        <taxon>Pterygota</taxon>
        <taxon>Neoptera</taxon>
        <taxon>Endopterygota</taxon>
        <taxon>Diptera</taxon>
        <taxon>Nematocera</taxon>
        <taxon>Culicoidea</taxon>
        <taxon>Culicidae</taxon>
        <taxon>Anophelinae</taxon>
        <taxon>Anopheles</taxon>
    </lineage>
</organism>
<evidence type="ECO:0000256" key="1">
    <source>
        <dbReference type="SAM" id="MobiDB-lite"/>
    </source>
</evidence>
<protein>
    <submittedName>
        <fullName evidence="3">Putative secreted protein</fullName>
    </submittedName>
</protein>
<dbReference type="AlphaFoldDB" id="A0A2M4D5W7"/>
<reference evidence="3" key="1">
    <citation type="submission" date="2018-01" db="EMBL/GenBank/DDBJ databases">
        <title>An insight into the sialome of Amazonian anophelines.</title>
        <authorList>
            <person name="Ribeiro J.M."/>
            <person name="Scarpassa V."/>
            <person name="Calvo E."/>
        </authorList>
    </citation>
    <scope>NUCLEOTIDE SEQUENCE</scope>
</reference>
<dbReference type="PROSITE" id="PS51257">
    <property type="entry name" value="PROKAR_LIPOPROTEIN"/>
    <property type="match status" value="1"/>
</dbReference>
<dbReference type="EMBL" id="GGFL01008310">
    <property type="protein sequence ID" value="MBW72488.1"/>
    <property type="molecule type" value="Transcribed_RNA"/>
</dbReference>
<accession>A0A2M4D5W7</accession>
<evidence type="ECO:0000256" key="2">
    <source>
        <dbReference type="SAM" id="SignalP"/>
    </source>
</evidence>
<proteinExistence type="predicted"/>
<feature type="signal peptide" evidence="2">
    <location>
        <begin position="1"/>
        <end position="23"/>
    </location>
</feature>
<evidence type="ECO:0000313" key="3">
    <source>
        <dbReference type="EMBL" id="MBW72488.1"/>
    </source>
</evidence>